<evidence type="ECO:0000256" key="1">
    <source>
        <dbReference type="SAM" id="MobiDB-lite"/>
    </source>
</evidence>
<dbReference type="GO" id="GO:0008270">
    <property type="term" value="F:zinc ion binding"/>
    <property type="evidence" value="ECO:0007669"/>
    <property type="project" value="InterPro"/>
</dbReference>
<protein>
    <recommendedName>
        <fullName evidence="2">C2H2-type domain-containing protein</fullName>
    </recommendedName>
</protein>
<dbReference type="Proteomes" id="UP001187531">
    <property type="component" value="Unassembled WGS sequence"/>
</dbReference>
<dbReference type="InterPro" id="IPR052644">
    <property type="entry name" value="ZMAT3"/>
</dbReference>
<proteinExistence type="predicted"/>
<feature type="domain" description="C2H2-type" evidence="2">
    <location>
        <begin position="295"/>
        <end position="317"/>
    </location>
</feature>
<dbReference type="PROSITE" id="PS00028">
    <property type="entry name" value="ZINC_FINGER_C2H2_1"/>
    <property type="match status" value="1"/>
</dbReference>
<dbReference type="InterPro" id="IPR003604">
    <property type="entry name" value="Matrin/U1-like-C_Znf_C2H2"/>
</dbReference>
<dbReference type="AlphaFoldDB" id="A0AA88HM99"/>
<reference evidence="3" key="1">
    <citation type="submission" date="2023-07" db="EMBL/GenBank/DDBJ databases">
        <title>Chromosome-level genome assembly of Artemia franciscana.</title>
        <authorList>
            <person name="Jo E."/>
        </authorList>
    </citation>
    <scope>NUCLEOTIDE SEQUENCE</scope>
    <source>
        <tissue evidence="3">Whole body</tissue>
    </source>
</reference>
<dbReference type="GO" id="GO:0003676">
    <property type="term" value="F:nucleic acid binding"/>
    <property type="evidence" value="ECO:0007669"/>
    <property type="project" value="InterPro"/>
</dbReference>
<feature type="region of interest" description="Disordered" evidence="1">
    <location>
        <begin position="74"/>
        <end position="104"/>
    </location>
</feature>
<dbReference type="EMBL" id="JAVRJZ010000017">
    <property type="protein sequence ID" value="KAK2709659.1"/>
    <property type="molecule type" value="Genomic_DNA"/>
</dbReference>
<name>A0AA88HM99_ARTSF</name>
<evidence type="ECO:0000313" key="4">
    <source>
        <dbReference type="Proteomes" id="UP001187531"/>
    </source>
</evidence>
<feature type="compositionally biased region" description="Basic and acidic residues" evidence="1">
    <location>
        <begin position="443"/>
        <end position="458"/>
    </location>
</feature>
<comment type="caution">
    <text evidence="3">The sequence shown here is derived from an EMBL/GenBank/DDBJ whole genome shotgun (WGS) entry which is preliminary data.</text>
</comment>
<sequence length="467" mass="52150">MPGPRPYLPPRLVGYPNYPYNMYWQGPGNFISAAGNFPVRPVFFQSFEDNWNGGPVRHHRNYFRQKNVKKHQAEVKKPVENQSALNSKTPAAPPVTATPDTGAQTEKNEIAVTSGASATTPVLPKSKPEALFVACGPMKSFEDVIEEANFIGPVKPEQDTKGASTSVESITPKVVQPAVPASEKRKNPLYGIDDTWPDELIDKFTEFECNLCDSKMTSPLIAKTHYEGKVHQKKLRTFFFSYAQTTGMPIYYYLKRKKETISNIIASNGTTSNGTVLVLSEEAKAVPAETHELYCNICQIAFTSKVHKAQHEQGRNHQRKAVGLPPLKTGYFNPATGRWHKLPQRLTGELDKTQQNSFSANLVPLGGGGSAISGKTYETESGQKLKNLATLIPIDTNTTVKYIFECKLCSVTAPTQVQLDVHLNGQKHRTRLDQKERIEKQLELEKKGLRPKPYDRQRFTRKGFGKN</sequence>
<dbReference type="SMART" id="SM00451">
    <property type="entry name" value="ZnF_U1"/>
    <property type="match status" value="3"/>
</dbReference>
<dbReference type="Gene3D" id="3.30.160.60">
    <property type="entry name" value="Classic Zinc Finger"/>
    <property type="match status" value="3"/>
</dbReference>
<accession>A0AA88HM99</accession>
<evidence type="ECO:0000259" key="2">
    <source>
        <dbReference type="PROSITE" id="PS00028"/>
    </source>
</evidence>
<keyword evidence="4" id="KW-1185">Reference proteome</keyword>
<dbReference type="Pfam" id="PF12874">
    <property type="entry name" value="zf-met"/>
    <property type="match status" value="3"/>
</dbReference>
<gene>
    <name evidence="3" type="ORF">QYM36_013361</name>
</gene>
<dbReference type="SMART" id="SM00355">
    <property type="entry name" value="ZnF_C2H2"/>
    <property type="match status" value="3"/>
</dbReference>
<dbReference type="InterPro" id="IPR013087">
    <property type="entry name" value="Znf_C2H2_type"/>
</dbReference>
<feature type="region of interest" description="Disordered" evidence="1">
    <location>
        <begin position="443"/>
        <end position="467"/>
    </location>
</feature>
<organism evidence="3 4">
    <name type="scientific">Artemia franciscana</name>
    <name type="common">Brine shrimp</name>
    <name type="synonym">Artemia sanfranciscana</name>
    <dbReference type="NCBI Taxonomy" id="6661"/>
    <lineage>
        <taxon>Eukaryota</taxon>
        <taxon>Metazoa</taxon>
        <taxon>Ecdysozoa</taxon>
        <taxon>Arthropoda</taxon>
        <taxon>Crustacea</taxon>
        <taxon>Branchiopoda</taxon>
        <taxon>Anostraca</taxon>
        <taxon>Artemiidae</taxon>
        <taxon>Artemia</taxon>
    </lineage>
</organism>
<dbReference type="PANTHER" id="PTHR46786">
    <property type="entry name" value="ZINC FINGER MATRIN-TYPE PROTEIN 3"/>
    <property type="match status" value="1"/>
</dbReference>
<feature type="compositionally biased region" description="Low complexity" evidence="1">
    <location>
        <begin position="94"/>
        <end position="103"/>
    </location>
</feature>
<dbReference type="PANTHER" id="PTHR46786:SF1">
    <property type="entry name" value="ZINC FINGER MATRIN-TYPE PROTEIN 3"/>
    <property type="match status" value="1"/>
</dbReference>
<dbReference type="InterPro" id="IPR036236">
    <property type="entry name" value="Znf_C2H2_sf"/>
</dbReference>
<evidence type="ECO:0000313" key="3">
    <source>
        <dbReference type="EMBL" id="KAK2709659.1"/>
    </source>
</evidence>
<dbReference type="SUPFAM" id="SSF57667">
    <property type="entry name" value="beta-beta-alpha zinc fingers"/>
    <property type="match status" value="3"/>
</dbReference>